<keyword evidence="9 10" id="KW-1208">Phospholipid metabolism</keyword>
<evidence type="ECO:0000256" key="10">
    <source>
        <dbReference type="HAMAP-Rule" id="MF_01043"/>
    </source>
</evidence>
<keyword evidence="2 10" id="KW-0444">Lipid biosynthesis</keyword>
<dbReference type="GO" id="GO:0043772">
    <property type="term" value="F:acyl-phosphate glycerol-3-phosphate acyltransferase activity"/>
    <property type="evidence" value="ECO:0007669"/>
    <property type="project" value="UniProtKB-UniRule"/>
</dbReference>
<gene>
    <name evidence="10" type="primary">plsY</name>
    <name evidence="11" type="ORF">E0Y62_21275</name>
</gene>
<evidence type="ECO:0000256" key="5">
    <source>
        <dbReference type="ARBA" id="ARBA00022989"/>
    </source>
</evidence>
<evidence type="ECO:0000256" key="9">
    <source>
        <dbReference type="ARBA" id="ARBA00023264"/>
    </source>
</evidence>
<dbReference type="EMBL" id="SJTH01000043">
    <property type="protein sequence ID" value="TCJ02005.1"/>
    <property type="molecule type" value="Genomic_DNA"/>
</dbReference>
<keyword evidence="12" id="KW-1185">Reference proteome</keyword>
<evidence type="ECO:0000313" key="11">
    <source>
        <dbReference type="EMBL" id="TCJ02005.1"/>
    </source>
</evidence>
<dbReference type="RefSeq" id="WP_057765253.1">
    <property type="nucleotide sequence ID" value="NZ_CP183326.1"/>
</dbReference>
<evidence type="ECO:0000256" key="2">
    <source>
        <dbReference type="ARBA" id="ARBA00022516"/>
    </source>
</evidence>
<comment type="pathway">
    <text evidence="10">Lipid metabolism; phospholipid metabolism.</text>
</comment>
<dbReference type="GO" id="GO:0005886">
    <property type="term" value="C:plasma membrane"/>
    <property type="evidence" value="ECO:0007669"/>
    <property type="project" value="UniProtKB-SubCell"/>
</dbReference>
<dbReference type="PANTHER" id="PTHR30309">
    <property type="entry name" value="INNER MEMBRANE PROTEIN YGIH"/>
    <property type="match status" value="1"/>
</dbReference>
<accession>A0A4R1AR23</accession>
<evidence type="ECO:0000256" key="7">
    <source>
        <dbReference type="ARBA" id="ARBA00023136"/>
    </source>
</evidence>
<comment type="caution">
    <text evidence="11">The sequence shown here is derived from an EMBL/GenBank/DDBJ whole genome shotgun (WGS) entry which is preliminary data.</text>
</comment>
<reference evidence="11 12" key="1">
    <citation type="submission" date="2019-03" db="EMBL/GenBank/DDBJ databases">
        <authorList>
            <person name="Jensen L."/>
            <person name="Storgaard J."/>
            <person name="Sulaj E."/>
            <person name="Schramm A."/>
            <person name="Marshall I.P.G."/>
        </authorList>
    </citation>
    <scope>NUCLEOTIDE SEQUENCE [LARGE SCALE GENOMIC DNA]</scope>
    <source>
        <strain evidence="11 12">2017H2G3</strain>
    </source>
</reference>
<evidence type="ECO:0000256" key="6">
    <source>
        <dbReference type="ARBA" id="ARBA00023098"/>
    </source>
</evidence>
<dbReference type="AlphaFoldDB" id="A0A4R1AR23"/>
<feature type="transmembrane region" description="Helical" evidence="10">
    <location>
        <begin position="109"/>
        <end position="132"/>
    </location>
</feature>
<keyword evidence="1 10" id="KW-1003">Cell membrane</keyword>
<keyword evidence="3 10" id="KW-0808">Transferase</keyword>
<keyword evidence="8 10" id="KW-0594">Phospholipid biosynthesis</keyword>
<keyword evidence="5 10" id="KW-1133">Transmembrane helix</keyword>
<evidence type="ECO:0000256" key="3">
    <source>
        <dbReference type="ARBA" id="ARBA00022679"/>
    </source>
</evidence>
<feature type="transmembrane region" description="Helical" evidence="10">
    <location>
        <begin position="52"/>
        <end position="72"/>
    </location>
</feature>
<comment type="similarity">
    <text evidence="10">Belongs to the PlsY family.</text>
</comment>
<comment type="subunit">
    <text evidence="10">Probably interacts with PlsX.</text>
</comment>
<feature type="transmembrane region" description="Helical" evidence="10">
    <location>
        <begin position="138"/>
        <end position="156"/>
    </location>
</feature>
<feature type="transmembrane region" description="Helical" evidence="10">
    <location>
        <begin position="5"/>
        <end position="23"/>
    </location>
</feature>
<dbReference type="HAMAP" id="MF_01043">
    <property type="entry name" value="PlsY"/>
    <property type="match status" value="1"/>
</dbReference>
<proteinExistence type="inferred from homology"/>
<evidence type="ECO:0000313" key="12">
    <source>
        <dbReference type="Proteomes" id="UP000293846"/>
    </source>
</evidence>
<dbReference type="OrthoDB" id="9777124at2"/>
<comment type="function">
    <text evidence="10">Catalyzes the transfer of an acyl group from acyl-phosphate (acyl-PO(4)) to glycerol-3-phosphate (G3P) to form lysophosphatidic acid (LPA). This enzyme utilizes acyl-phosphate as fatty acyl donor, but not acyl-CoA or acyl-ACP.</text>
</comment>
<dbReference type="Proteomes" id="UP000293846">
    <property type="component" value="Unassembled WGS sequence"/>
</dbReference>
<feature type="transmembrane region" description="Helical" evidence="10">
    <location>
        <begin position="163"/>
        <end position="182"/>
    </location>
</feature>
<comment type="catalytic activity">
    <reaction evidence="10">
        <text>an acyl phosphate + sn-glycerol 3-phosphate = a 1-acyl-sn-glycero-3-phosphate + phosphate</text>
        <dbReference type="Rhea" id="RHEA:34075"/>
        <dbReference type="ChEBI" id="CHEBI:43474"/>
        <dbReference type="ChEBI" id="CHEBI:57597"/>
        <dbReference type="ChEBI" id="CHEBI:57970"/>
        <dbReference type="ChEBI" id="CHEBI:59918"/>
        <dbReference type="EC" id="2.3.1.275"/>
    </reaction>
</comment>
<evidence type="ECO:0000256" key="1">
    <source>
        <dbReference type="ARBA" id="ARBA00022475"/>
    </source>
</evidence>
<keyword evidence="4 10" id="KW-0812">Transmembrane</keyword>
<dbReference type="SMART" id="SM01207">
    <property type="entry name" value="G3P_acyltransf"/>
    <property type="match status" value="1"/>
</dbReference>
<sequence>MNLLFYYVCSYFFGNILTAHFLIKILHKGEISGEGSGNPGARNAGRLYGKKAFVLTFLGDALKGALVVFIGRLLELSALEQLIGLAFALIGHIKPILFRFRGGKGISTFIGGALTFEPLLAIVIISAFLITYPFTKSFTFSGLGSFLVLPVAVFFLHDSVSSMWGFIGLTLIILLAHSQNLFEKWRKNNPNRN</sequence>
<name>A0A4R1AR23_9BACI</name>
<keyword evidence="11" id="KW-0012">Acyltransferase</keyword>
<dbReference type="EC" id="2.3.1.275" evidence="10"/>
<dbReference type="PANTHER" id="PTHR30309:SF0">
    <property type="entry name" value="GLYCEROL-3-PHOSPHATE ACYLTRANSFERASE-RELATED"/>
    <property type="match status" value="1"/>
</dbReference>
<dbReference type="GO" id="GO:0008654">
    <property type="term" value="P:phospholipid biosynthetic process"/>
    <property type="evidence" value="ECO:0007669"/>
    <property type="project" value="UniProtKB-UniRule"/>
</dbReference>
<comment type="subcellular location">
    <subcellularLocation>
        <location evidence="10">Cell membrane</location>
        <topology evidence="10">Multi-pass membrane protein</topology>
    </subcellularLocation>
</comment>
<organism evidence="11 12">
    <name type="scientific">Cytobacillus praedii</name>
    <dbReference type="NCBI Taxonomy" id="1742358"/>
    <lineage>
        <taxon>Bacteria</taxon>
        <taxon>Bacillati</taxon>
        <taxon>Bacillota</taxon>
        <taxon>Bacilli</taxon>
        <taxon>Bacillales</taxon>
        <taxon>Bacillaceae</taxon>
        <taxon>Cytobacillus</taxon>
    </lineage>
</organism>
<dbReference type="STRING" id="1742358.GCA_001439605_02426"/>
<dbReference type="Pfam" id="PF02660">
    <property type="entry name" value="G3P_acyltransf"/>
    <property type="match status" value="1"/>
</dbReference>
<evidence type="ECO:0000256" key="8">
    <source>
        <dbReference type="ARBA" id="ARBA00023209"/>
    </source>
</evidence>
<keyword evidence="7 10" id="KW-0472">Membrane</keyword>
<dbReference type="InterPro" id="IPR003811">
    <property type="entry name" value="G3P_acylTferase_PlsY"/>
</dbReference>
<protein>
    <recommendedName>
        <fullName evidence="10">Glycerol-3-phosphate acyltransferase</fullName>
    </recommendedName>
    <alternativeName>
        <fullName evidence="10">Acyl-PO4 G3P acyltransferase</fullName>
    </alternativeName>
    <alternativeName>
        <fullName evidence="10">Acyl-phosphate--glycerol-3-phosphate acyltransferase</fullName>
    </alternativeName>
    <alternativeName>
        <fullName evidence="10">G3P acyltransferase</fullName>
        <shortName evidence="10">GPAT</shortName>
        <ecNumber evidence="10">2.3.1.275</ecNumber>
    </alternativeName>
    <alternativeName>
        <fullName evidence="10">Lysophosphatidic acid synthase</fullName>
        <shortName evidence="10">LPA synthase</shortName>
    </alternativeName>
</protein>
<evidence type="ECO:0000256" key="4">
    <source>
        <dbReference type="ARBA" id="ARBA00022692"/>
    </source>
</evidence>
<keyword evidence="6 10" id="KW-0443">Lipid metabolism</keyword>
<dbReference type="UniPathway" id="UPA00085"/>